<reference evidence="1" key="1">
    <citation type="submission" date="2018-05" db="EMBL/GenBank/DDBJ databases">
        <authorList>
            <person name="Lanie J.A."/>
            <person name="Ng W.-L."/>
            <person name="Kazmierczak K.M."/>
            <person name="Andrzejewski T.M."/>
            <person name="Davidsen T.M."/>
            <person name="Wayne K.J."/>
            <person name="Tettelin H."/>
            <person name="Glass J.I."/>
            <person name="Rusch D."/>
            <person name="Podicherti R."/>
            <person name="Tsui H.-C.T."/>
            <person name="Winkler M.E."/>
        </authorList>
    </citation>
    <scope>NUCLEOTIDE SEQUENCE</scope>
</reference>
<proteinExistence type="predicted"/>
<accession>A0A381V0U0</accession>
<dbReference type="EMBL" id="UINC01007457">
    <property type="protein sequence ID" value="SVA33438.1"/>
    <property type="molecule type" value="Genomic_DNA"/>
</dbReference>
<evidence type="ECO:0000313" key="1">
    <source>
        <dbReference type="EMBL" id="SVA33438.1"/>
    </source>
</evidence>
<protein>
    <submittedName>
        <fullName evidence="1">Uncharacterized protein</fullName>
    </submittedName>
</protein>
<sequence>VHKVVSPFVAHPMSRKPLRITSSGQATALRAPAAITDEILANKQALYPEKRLPTDK</sequence>
<organism evidence="1">
    <name type="scientific">marine metagenome</name>
    <dbReference type="NCBI Taxonomy" id="408172"/>
    <lineage>
        <taxon>unclassified sequences</taxon>
        <taxon>metagenomes</taxon>
        <taxon>ecological metagenomes</taxon>
    </lineage>
</organism>
<name>A0A381V0U0_9ZZZZ</name>
<gene>
    <name evidence="1" type="ORF">METZ01_LOCUS86292</name>
</gene>
<feature type="non-terminal residue" evidence="1">
    <location>
        <position position="1"/>
    </location>
</feature>
<dbReference type="AlphaFoldDB" id="A0A381V0U0"/>